<accession>A0A1Z4MWL2</accession>
<dbReference type="AlphaFoldDB" id="A0A1Z4MWL2"/>
<dbReference type="KEGG" id="ttq:NIES37_17550"/>
<name>A0A1Z4MWL2_9CYAN</name>
<reference evidence="1 2" key="1">
    <citation type="submission" date="2017-06" db="EMBL/GenBank/DDBJ databases">
        <title>Genome sequencing of cyanobaciteial culture collection at National Institute for Environmental Studies (NIES).</title>
        <authorList>
            <person name="Hirose Y."/>
            <person name="Shimura Y."/>
            <person name="Fujisawa T."/>
            <person name="Nakamura Y."/>
            <person name="Kawachi M."/>
        </authorList>
    </citation>
    <scope>NUCLEOTIDE SEQUENCE [LARGE SCALE GENOMIC DNA]</scope>
    <source>
        <strain evidence="1 2">NIES-37</strain>
    </source>
</reference>
<gene>
    <name evidence="1" type="ORF">NIES37_17550</name>
</gene>
<protein>
    <submittedName>
        <fullName evidence="1">Uncharacterized protein</fullName>
    </submittedName>
</protein>
<sequence length="67" mass="7672">MVRDLMLCLQEVALEFVRKKYRVTQQVAECFENPPCGCINPGKELQCEDCSHLESCLSNLKAQGFYN</sequence>
<dbReference type="EMBL" id="AP018248">
    <property type="protein sequence ID" value="BAY97810.1"/>
    <property type="molecule type" value="Genomic_DNA"/>
</dbReference>
<keyword evidence="2" id="KW-1185">Reference proteome</keyword>
<organism evidence="1 2">
    <name type="scientific">Tolypothrix tenuis PCC 7101</name>
    <dbReference type="NCBI Taxonomy" id="231146"/>
    <lineage>
        <taxon>Bacteria</taxon>
        <taxon>Bacillati</taxon>
        <taxon>Cyanobacteriota</taxon>
        <taxon>Cyanophyceae</taxon>
        <taxon>Nostocales</taxon>
        <taxon>Tolypothrichaceae</taxon>
        <taxon>Tolypothrix</taxon>
    </lineage>
</organism>
<evidence type="ECO:0000313" key="1">
    <source>
        <dbReference type="EMBL" id="BAY97810.1"/>
    </source>
</evidence>
<proteinExistence type="predicted"/>
<dbReference type="Proteomes" id="UP000218785">
    <property type="component" value="Chromosome"/>
</dbReference>
<evidence type="ECO:0000313" key="2">
    <source>
        <dbReference type="Proteomes" id="UP000218785"/>
    </source>
</evidence>